<dbReference type="PANTHER" id="PTHR30292:SF0">
    <property type="entry name" value="5-OXOPROLINASE SUBUNIT A"/>
    <property type="match status" value="1"/>
</dbReference>
<dbReference type="CDD" id="cd10787">
    <property type="entry name" value="LamB_YcsF_like"/>
    <property type="match status" value="1"/>
</dbReference>
<keyword evidence="3" id="KW-1185">Reference proteome</keyword>
<dbReference type="PANTHER" id="PTHR30292">
    <property type="entry name" value="UNCHARACTERIZED PROTEIN YBGL-RELATED"/>
    <property type="match status" value="1"/>
</dbReference>
<evidence type="ECO:0000313" key="2">
    <source>
        <dbReference type="EMBL" id="QAY73121.1"/>
    </source>
</evidence>
<name>A0A4V0YH14_9MICO</name>
<dbReference type="AlphaFoldDB" id="A0A4V0YH14"/>
<reference evidence="2 3" key="1">
    <citation type="submission" date="2019-01" db="EMBL/GenBank/DDBJ databases">
        <title>Genome sequencing of strain FW100M-8.</title>
        <authorList>
            <person name="Heo J."/>
            <person name="Kim S.-J."/>
            <person name="Kim J.-S."/>
            <person name="Hong S.-B."/>
            <person name="Kwon S.-W."/>
        </authorList>
    </citation>
    <scope>NUCLEOTIDE SEQUENCE [LARGE SCALE GENOMIC DNA]</scope>
    <source>
        <strain evidence="2 3">FW100M-8</strain>
    </source>
</reference>
<sequence>MVLATRCRSAGRVQEAARSKGVRRTVCDKRCRSAAAPRRKSLPPRPPAVGGRVEQVEQVEQVESRQHSEASARPGASARFETSARLRSPPSNPLCPVSPLRRQNGRVAAIDLNSDLGEWSVRQTVGDDAAIFAVVASANVACGFHAGDAASMRASVAQAVSHGVVLGAHPGYRDPEGFGRRDLDVPADVIAAELLEQLGALDALAHGAGIRVRYVKAHGALYHRLGRDERAANLFAEAVAGYGAVASSAASGALDASPLALLGLAGSALERAAAAAGLRFAREGFADRGARPDGSLIPRGEPGAVLHDPGAVAARAVELAHAGGVDSICLHGDTPGAADLARAVRAALEADGVEIRSFV</sequence>
<organism evidence="2 3">
    <name type="scientific">Agromyces protaetiae</name>
    <dbReference type="NCBI Taxonomy" id="2509455"/>
    <lineage>
        <taxon>Bacteria</taxon>
        <taxon>Bacillati</taxon>
        <taxon>Actinomycetota</taxon>
        <taxon>Actinomycetes</taxon>
        <taxon>Micrococcales</taxon>
        <taxon>Microbacteriaceae</taxon>
        <taxon>Agromyces</taxon>
    </lineage>
</organism>
<dbReference type="Pfam" id="PF03746">
    <property type="entry name" value="LamB_YcsF"/>
    <property type="match status" value="1"/>
</dbReference>
<dbReference type="OrthoDB" id="9773478at2"/>
<dbReference type="InterPro" id="IPR011330">
    <property type="entry name" value="Glyco_hydro/deAcase_b/a-brl"/>
</dbReference>
<dbReference type="EMBL" id="CP035491">
    <property type="protein sequence ID" value="QAY73121.1"/>
    <property type="molecule type" value="Genomic_DNA"/>
</dbReference>
<dbReference type="Proteomes" id="UP000291259">
    <property type="component" value="Chromosome"/>
</dbReference>
<dbReference type="GO" id="GO:0005975">
    <property type="term" value="P:carbohydrate metabolic process"/>
    <property type="evidence" value="ECO:0007669"/>
    <property type="project" value="InterPro"/>
</dbReference>
<accession>A0A4V0YH14</accession>
<dbReference type="KEGG" id="agf:ET445_06930"/>
<evidence type="ECO:0000313" key="3">
    <source>
        <dbReference type="Proteomes" id="UP000291259"/>
    </source>
</evidence>
<dbReference type="NCBIfam" id="NF003814">
    <property type="entry name" value="PRK05406.1-3"/>
    <property type="match status" value="1"/>
</dbReference>
<dbReference type="Gene3D" id="3.20.20.370">
    <property type="entry name" value="Glycoside hydrolase/deacetylase"/>
    <property type="match status" value="1"/>
</dbReference>
<gene>
    <name evidence="2" type="ORF">ET445_06930</name>
</gene>
<protein>
    <submittedName>
        <fullName evidence="2">LamB/YcsF family protein</fullName>
    </submittedName>
</protein>
<dbReference type="InterPro" id="IPR005501">
    <property type="entry name" value="LamB/YcsF/PxpA-like"/>
</dbReference>
<evidence type="ECO:0000256" key="1">
    <source>
        <dbReference type="SAM" id="MobiDB-lite"/>
    </source>
</evidence>
<dbReference type="SUPFAM" id="SSF88713">
    <property type="entry name" value="Glycoside hydrolase/deacetylase"/>
    <property type="match status" value="1"/>
</dbReference>
<proteinExistence type="predicted"/>
<feature type="region of interest" description="Disordered" evidence="1">
    <location>
        <begin position="29"/>
        <end position="99"/>
    </location>
</feature>